<name>A0A1F2WJ44_9ACTN</name>
<dbReference type="Gene3D" id="2.60.200.20">
    <property type="match status" value="1"/>
</dbReference>
<dbReference type="PROSITE" id="PS50006">
    <property type="entry name" value="FHA_DOMAIN"/>
    <property type="match status" value="1"/>
</dbReference>
<protein>
    <recommendedName>
        <fullName evidence="2">FHA domain-containing protein</fullName>
    </recommendedName>
</protein>
<dbReference type="EMBL" id="MELK01000040">
    <property type="protein sequence ID" value="OFW56867.1"/>
    <property type="molecule type" value="Genomic_DNA"/>
</dbReference>
<keyword evidence="1" id="KW-0597">Phosphoprotein</keyword>
<dbReference type="InterPro" id="IPR000253">
    <property type="entry name" value="FHA_dom"/>
</dbReference>
<dbReference type="SUPFAM" id="SSF49879">
    <property type="entry name" value="SMAD/FHA domain"/>
    <property type="match status" value="1"/>
</dbReference>
<evidence type="ECO:0000256" key="1">
    <source>
        <dbReference type="ARBA" id="ARBA00022553"/>
    </source>
</evidence>
<sequence>MASLEIEGVEQTIDLQDKTEHTLGRMDSASHSYPDVDLNPFNAADAGVSRRHAKITRLGEDRYYVMDLSSTNYTFVNGEQLEPFEPKVLTDGDEILLGTLKLFFRA</sequence>
<dbReference type="SMART" id="SM00240">
    <property type="entry name" value="FHA"/>
    <property type="match status" value="1"/>
</dbReference>
<reference evidence="3 4" key="1">
    <citation type="journal article" date="2016" name="Nat. Commun.">
        <title>Thousands of microbial genomes shed light on interconnected biogeochemical processes in an aquifer system.</title>
        <authorList>
            <person name="Anantharaman K."/>
            <person name="Brown C.T."/>
            <person name="Hug L.A."/>
            <person name="Sharon I."/>
            <person name="Castelle C.J."/>
            <person name="Probst A.J."/>
            <person name="Thomas B.C."/>
            <person name="Singh A."/>
            <person name="Wilkins M.J."/>
            <person name="Karaoz U."/>
            <person name="Brodie E.L."/>
            <person name="Williams K.H."/>
            <person name="Hubbard S.S."/>
            <person name="Banfield J.F."/>
        </authorList>
    </citation>
    <scope>NUCLEOTIDE SEQUENCE [LARGE SCALE GENOMIC DNA]</scope>
</reference>
<evidence type="ECO:0000313" key="4">
    <source>
        <dbReference type="Proteomes" id="UP000177876"/>
    </source>
</evidence>
<dbReference type="AlphaFoldDB" id="A0A1F2WJ44"/>
<evidence type="ECO:0000259" key="2">
    <source>
        <dbReference type="PROSITE" id="PS50006"/>
    </source>
</evidence>
<dbReference type="InterPro" id="IPR008984">
    <property type="entry name" value="SMAD_FHA_dom_sf"/>
</dbReference>
<accession>A0A1F2WJ44</accession>
<organism evidence="3 4">
    <name type="scientific">Candidatus Solincola sediminis</name>
    <dbReference type="NCBI Taxonomy" id="1797199"/>
    <lineage>
        <taxon>Bacteria</taxon>
        <taxon>Bacillati</taxon>
        <taxon>Actinomycetota</taxon>
        <taxon>Candidatus Geothermincolia</taxon>
        <taxon>Candidatus Geothermincolales</taxon>
        <taxon>Candidatus Geothermincolaceae</taxon>
        <taxon>Candidatus Solincola</taxon>
    </lineage>
</organism>
<dbReference type="PANTHER" id="PTHR23308">
    <property type="entry name" value="NUCLEAR INHIBITOR OF PROTEIN PHOSPHATASE-1"/>
    <property type="match status" value="1"/>
</dbReference>
<dbReference type="InterPro" id="IPR050923">
    <property type="entry name" value="Cell_Proc_Reg/RNA_Proc"/>
</dbReference>
<dbReference type="Pfam" id="PF00498">
    <property type="entry name" value="FHA"/>
    <property type="match status" value="1"/>
</dbReference>
<dbReference type="STRING" id="1797197.A2Y75_06800"/>
<comment type="caution">
    <text evidence="3">The sequence shown here is derived from an EMBL/GenBank/DDBJ whole genome shotgun (WGS) entry which is preliminary data.</text>
</comment>
<feature type="domain" description="FHA" evidence="2">
    <location>
        <begin position="21"/>
        <end position="81"/>
    </location>
</feature>
<dbReference type="CDD" id="cd00060">
    <property type="entry name" value="FHA"/>
    <property type="match status" value="1"/>
</dbReference>
<evidence type="ECO:0000313" key="3">
    <source>
        <dbReference type="EMBL" id="OFW56867.1"/>
    </source>
</evidence>
<proteinExistence type="predicted"/>
<gene>
    <name evidence="3" type="ORF">A2Y75_06800</name>
</gene>
<dbReference type="Proteomes" id="UP000177876">
    <property type="component" value="Unassembled WGS sequence"/>
</dbReference>